<dbReference type="Proteomes" id="UP001177003">
    <property type="component" value="Chromosome 0"/>
</dbReference>
<dbReference type="EMBL" id="OX465086">
    <property type="protein sequence ID" value="CAI9259831.1"/>
    <property type="molecule type" value="Genomic_DNA"/>
</dbReference>
<reference evidence="2" key="1">
    <citation type="submission" date="2023-04" db="EMBL/GenBank/DDBJ databases">
        <authorList>
            <person name="Vijverberg K."/>
            <person name="Xiong W."/>
            <person name="Schranz E."/>
        </authorList>
    </citation>
    <scope>NUCLEOTIDE SEQUENCE</scope>
</reference>
<organism evidence="2 3">
    <name type="scientific">Lactuca saligna</name>
    <name type="common">Willowleaf lettuce</name>
    <dbReference type="NCBI Taxonomy" id="75948"/>
    <lineage>
        <taxon>Eukaryota</taxon>
        <taxon>Viridiplantae</taxon>
        <taxon>Streptophyta</taxon>
        <taxon>Embryophyta</taxon>
        <taxon>Tracheophyta</taxon>
        <taxon>Spermatophyta</taxon>
        <taxon>Magnoliopsida</taxon>
        <taxon>eudicotyledons</taxon>
        <taxon>Gunneridae</taxon>
        <taxon>Pentapetalae</taxon>
        <taxon>asterids</taxon>
        <taxon>campanulids</taxon>
        <taxon>Asterales</taxon>
        <taxon>Asteraceae</taxon>
        <taxon>Cichorioideae</taxon>
        <taxon>Cichorieae</taxon>
        <taxon>Lactucinae</taxon>
        <taxon>Lactuca</taxon>
    </lineage>
</organism>
<evidence type="ECO:0000313" key="2">
    <source>
        <dbReference type="EMBL" id="CAI9259831.1"/>
    </source>
</evidence>
<evidence type="ECO:0000313" key="3">
    <source>
        <dbReference type="Proteomes" id="UP001177003"/>
    </source>
</evidence>
<protein>
    <submittedName>
        <fullName evidence="2">Uncharacterized protein</fullName>
    </submittedName>
</protein>
<keyword evidence="3" id="KW-1185">Reference proteome</keyword>
<feature type="compositionally biased region" description="Basic and acidic residues" evidence="1">
    <location>
        <begin position="18"/>
        <end position="30"/>
    </location>
</feature>
<gene>
    <name evidence="2" type="ORF">LSALG_LOCUS700</name>
</gene>
<feature type="region of interest" description="Disordered" evidence="1">
    <location>
        <begin position="1"/>
        <end position="47"/>
    </location>
</feature>
<evidence type="ECO:0000256" key="1">
    <source>
        <dbReference type="SAM" id="MobiDB-lite"/>
    </source>
</evidence>
<proteinExistence type="predicted"/>
<dbReference type="AlphaFoldDB" id="A0AA35Y5T9"/>
<sequence length="283" mass="31616">MKKLDQTESEELITRNVVQEERCSKPRELGSRVQEAASPNEEGEHLSAKGFIAKKEEFEEWVEEKETSEDEGLNVKGLMDLINDAPDGGPNSLDANVTKGPHAPDSPIVIQANNMAFSDIQSTLSKYVSSTIRALSILILKPLPEPLETINLGLLSMKHLFELLYVFPNLKTIPKPLLKIDSSLFFQDSGWKYLSGVIGKFLRHKTGSLDQLNLFEQRILYAMTCNKRLDFAQIFFDQLVECITGSKKATYVPYPHCLAPILVRNGEGYNANHGVTIPIPVLS</sequence>
<name>A0AA35Y5T9_LACSI</name>
<accession>A0AA35Y5T9</accession>